<evidence type="ECO:0000313" key="3">
    <source>
        <dbReference type="EMBL" id="CDW84701.1"/>
    </source>
</evidence>
<protein>
    <submittedName>
        <fullName evidence="3">Uncharacterized protein</fullName>
    </submittedName>
</protein>
<feature type="compositionally biased region" description="Polar residues" evidence="2">
    <location>
        <begin position="754"/>
        <end position="764"/>
    </location>
</feature>
<dbReference type="Proteomes" id="UP000039865">
    <property type="component" value="Unassembled WGS sequence"/>
</dbReference>
<feature type="region of interest" description="Disordered" evidence="2">
    <location>
        <begin position="1"/>
        <end position="58"/>
    </location>
</feature>
<organism evidence="3 4">
    <name type="scientific">Stylonychia lemnae</name>
    <name type="common">Ciliate</name>
    <dbReference type="NCBI Taxonomy" id="5949"/>
    <lineage>
        <taxon>Eukaryota</taxon>
        <taxon>Sar</taxon>
        <taxon>Alveolata</taxon>
        <taxon>Ciliophora</taxon>
        <taxon>Intramacronucleata</taxon>
        <taxon>Spirotrichea</taxon>
        <taxon>Stichotrichia</taxon>
        <taxon>Sporadotrichida</taxon>
        <taxon>Oxytrichidae</taxon>
        <taxon>Stylonychinae</taxon>
        <taxon>Stylonychia</taxon>
    </lineage>
</organism>
<feature type="compositionally biased region" description="Polar residues" evidence="2">
    <location>
        <begin position="34"/>
        <end position="57"/>
    </location>
</feature>
<gene>
    <name evidence="3" type="primary">Contig16324.g17386</name>
    <name evidence="3" type="ORF">STYLEM_13767</name>
</gene>
<reference evidence="3 4" key="1">
    <citation type="submission" date="2014-06" db="EMBL/GenBank/DDBJ databases">
        <authorList>
            <person name="Swart Estienne"/>
        </authorList>
    </citation>
    <scope>NUCLEOTIDE SEQUENCE [LARGE SCALE GENOMIC DNA]</scope>
    <source>
        <strain evidence="3 4">130c</strain>
    </source>
</reference>
<feature type="compositionally biased region" description="Acidic residues" evidence="2">
    <location>
        <begin position="8"/>
        <end position="17"/>
    </location>
</feature>
<name>A0A078ART6_STYLE</name>
<dbReference type="EMBL" id="CCKQ01013075">
    <property type="protein sequence ID" value="CDW84701.1"/>
    <property type="molecule type" value="Genomic_DNA"/>
</dbReference>
<evidence type="ECO:0000313" key="4">
    <source>
        <dbReference type="Proteomes" id="UP000039865"/>
    </source>
</evidence>
<keyword evidence="1" id="KW-0175">Coiled coil</keyword>
<dbReference type="InParanoid" id="A0A078ART6"/>
<feature type="coiled-coil region" evidence="1">
    <location>
        <begin position="495"/>
        <end position="543"/>
    </location>
</feature>
<dbReference type="AlphaFoldDB" id="A0A078ART6"/>
<accession>A0A078ART6</accession>
<evidence type="ECO:0000256" key="2">
    <source>
        <dbReference type="SAM" id="MobiDB-lite"/>
    </source>
</evidence>
<sequence length="804" mass="92921">MSVGGDYQQDDFNDIADDTNTIRSDPIFRDNYDNLLTKSPNHNQNNKAKALQENSPEAQDLFEDNQSTIPQIPLIQKQQLPQPEEKKEEKVVSKVRSKLEEYMTKKAGLNIQKISSYKKLQNRSNNLSNVNSSLNLDISQIKGDAQRILNDNRQSKNQIHEIEVTYLEDGKIQYQDANGNVHEYLDEKAEVIFPYQSPMIGKPQSNPEVMGRNGGLDKNYRSSPGFFNGQTKGGHQRLFSNSPSADAKISSRYMNVNQKQAGRRMISSISDIKGHPFKVIDIAIQDAKMVLIESTSEFQIHGAYALKEYYIQQQKRQDNSNTNQSQILKNEDLWNNVQEVDAERAIVKLKSSINIMRNAINFAEAEYFKLMKNQNVQMFNRKGNMVSQNTSLGFNGKAGSDDHNSRITYNKDIILGRKQIEKKNHEELYLKLLRRHQIITQKDYLYQLQTDIEFEERSIKELNSIRKGISKDQQVIDKTLVTKIHKSESFQIAKIQELISLNELYNKKIASLKDLIQKSKTLKETQERQRDEARTKENQLKDKAINIGIDINNIQDNIEVVEETKSMIVDTKQLKVQIQTQQGNQRKAHQEIKKKNEMFQDLLKAYAENEDYMTEKRKRATYLQNQIENLIKQINDAKTTSFDQQTIYNMAQIKAKVRQIGQKVTTINQEQAEGKNGRKQLQISKSITFSPRYYQEDRNQSLPLVIPMSEKIQTMFNFNSRNDQMELKEEDESLIQNNNQTLDLTNIENQQNQTNYTDNFNPVNDGTKMNGDCDDDQTSPKGGMHQMPPSNAVFTKPLFPKVRR</sequence>
<evidence type="ECO:0000256" key="1">
    <source>
        <dbReference type="SAM" id="Coils"/>
    </source>
</evidence>
<feature type="coiled-coil region" evidence="1">
    <location>
        <begin position="613"/>
        <end position="640"/>
    </location>
</feature>
<keyword evidence="4" id="KW-1185">Reference proteome</keyword>
<proteinExistence type="predicted"/>
<feature type="region of interest" description="Disordered" evidence="2">
    <location>
        <begin position="754"/>
        <end position="804"/>
    </location>
</feature>